<feature type="region of interest" description="Disordered" evidence="1">
    <location>
        <begin position="38"/>
        <end position="70"/>
    </location>
</feature>
<evidence type="ECO:0000313" key="2">
    <source>
        <dbReference type="EMBL" id="NYH52455.1"/>
    </source>
</evidence>
<feature type="compositionally biased region" description="Gly residues" evidence="1">
    <location>
        <begin position="47"/>
        <end position="60"/>
    </location>
</feature>
<name>A0A7Z0BJU1_9ACTN</name>
<feature type="compositionally biased region" description="Basic and acidic residues" evidence="1">
    <location>
        <begin position="149"/>
        <end position="158"/>
    </location>
</feature>
<gene>
    <name evidence="2" type="ORF">HNR06_002044</name>
</gene>
<dbReference type="Proteomes" id="UP000584931">
    <property type="component" value="Unassembled WGS sequence"/>
</dbReference>
<comment type="caution">
    <text evidence="2">The sequence shown here is derived from an EMBL/GenBank/DDBJ whole genome shotgun (WGS) entry which is preliminary data.</text>
</comment>
<sequence length="177" mass="18323">MALLRSRKTMFVLSGLVVVGLVVSAAVGLFNAIGTAPAAAPPQGQGQQDGGQAPQGGGQAPGTAPDVDVLGQAPSGLAYVSDPEADVYCEQDACVRLVMVMTEDGELPEDSRETVETVVSHLTERGWEKQRPEGAREDQVFLSDGEHMLADTSSHDDPESPAVLMLGDAGDAPPSTP</sequence>
<proteinExistence type="predicted"/>
<evidence type="ECO:0000256" key="1">
    <source>
        <dbReference type="SAM" id="MobiDB-lite"/>
    </source>
</evidence>
<accession>A0A7Z0BJU1</accession>
<evidence type="ECO:0000313" key="3">
    <source>
        <dbReference type="Proteomes" id="UP000584931"/>
    </source>
</evidence>
<protein>
    <submittedName>
        <fullName evidence="2">Uncharacterized protein</fullName>
    </submittedName>
</protein>
<reference evidence="2 3" key="1">
    <citation type="submission" date="2020-07" db="EMBL/GenBank/DDBJ databases">
        <title>Sequencing the genomes of 1000 actinobacteria strains.</title>
        <authorList>
            <person name="Klenk H.-P."/>
        </authorList>
    </citation>
    <scope>NUCLEOTIDE SEQUENCE [LARGE SCALE GENOMIC DNA]</scope>
    <source>
        <strain evidence="2 3">DSM 45278</strain>
    </source>
</reference>
<dbReference type="AlphaFoldDB" id="A0A7Z0BJU1"/>
<dbReference type="EMBL" id="JACCHL010000001">
    <property type="protein sequence ID" value="NYH52455.1"/>
    <property type="molecule type" value="Genomic_DNA"/>
</dbReference>
<feature type="region of interest" description="Disordered" evidence="1">
    <location>
        <begin position="149"/>
        <end position="177"/>
    </location>
</feature>
<organism evidence="2 3">
    <name type="scientific">Nocardiopsis sinuspersici</name>
    <dbReference type="NCBI Taxonomy" id="501010"/>
    <lineage>
        <taxon>Bacteria</taxon>
        <taxon>Bacillati</taxon>
        <taxon>Actinomycetota</taxon>
        <taxon>Actinomycetes</taxon>
        <taxon>Streptosporangiales</taxon>
        <taxon>Nocardiopsidaceae</taxon>
        <taxon>Nocardiopsis</taxon>
    </lineage>
</organism>